<dbReference type="InterPro" id="IPR011992">
    <property type="entry name" value="EF-hand-dom_pair"/>
</dbReference>
<dbReference type="SUPFAM" id="SSF47391">
    <property type="entry name" value="Dimerization-anchoring domain of cAMP-dependent PK regulatory subunit"/>
    <property type="match status" value="1"/>
</dbReference>
<evidence type="ECO:0000256" key="5">
    <source>
        <dbReference type="PROSITE-ProRule" id="PRU00322"/>
    </source>
</evidence>
<dbReference type="InterPro" id="IPR022047">
    <property type="entry name" value="Microcephalin-like"/>
</dbReference>
<dbReference type="PROSITE" id="PS50199">
    <property type="entry name" value="ZF_RANBP2_2"/>
    <property type="match status" value="1"/>
</dbReference>
<sequence>MRQPLSTQKKKLQLQQYKDSDDESAMDTVVEDLEPLAKRARVQPKVNTWACTKCTFENPNTSQHCGICASVKSSTDSNTTAAKEQTTAKATVPSTPVPLKELKESIAKVTLKTKATPAISKPVRPVSSRTSILQAKLPKPKISNAKPPISKSPTAKSPTKKTLAERQKSSRTKPKDAISKTTENSILDTKVSTNDTIDSNNSAKAKVKPTRSTTSTQSTATKNGKEISELTAKTTLTKTTSTKATTTKTTKPVPTKSTSAKDQSSQGKSETRPKRFFIAISGADVATRQTLQSSIQAIDNQCPNQLSSRIVDANVVMTHVIVTDASKRTMKMLFGIARGCWIVTDSWVFSSLEAGKWLPEKDFQVEAYSHHQCNQVQLLKDLVFTISLTSKLEPPKDVVQSLITAAGGKVSTNSSRANYCVCNEPNRRAQLASVPCVTPKWLFDSIAANKLQNPTHYLPGLGTVCLLVMDVNRIFSAEQIVVPLDLPLILKEWTKDVIRAAPADVVAYSLQWFQEKAAEALNGKLSVAEIENIRKLFEPYDVDMNGKMEARDLKSFVVHDLGLEVSDTELEAVVMLLDANNTGYLEFNDVLKWYSRQVA</sequence>
<gene>
    <name evidence="10" type="ORF">THRCLA_05659</name>
</gene>
<dbReference type="InterPro" id="IPR036443">
    <property type="entry name" value="Znf_RanBP2_sf"/>
</dbReference>
<dbReference type="InterPro" id="IPR036420">
    <property type="entry name" value="BRCT_dom_sf"/>
</dbReference>
<dbReference type="OrthoDB" id="10067602at2759"/>
<dbReference type="CDD" id="cd00051">
    <property type="entry name" value="EFh"/>
    <property type="match status" value="1"/>
</dbReference>
<dbReference type="Gene3D" id="1.20.890.10">
    <property type="entry name" value="cAMP-dependent protein kinase regulatory subunit, dimerization-anchoring domain"/>
    <property type="match status" value="1"/>
</dbReference>
<comment type="caution">
    <text evidence="10">The sequence shown here is derived from an EMBL/GenBank/DDBJ whole genome shotgun (WGS) entry which is preliminary data.</text>
</comment>
<feature type="compositionally biased region" description="Polar residues" evidence="6">
    <location>
        <begin position="179"/>
        <end position="203"/>
    </location>
</feature>
<dbReference type="GO" id="GO:0005509">
    <property type="term" value="F:calcium ion binding"/>
    <property type="evidence" value="ECO:0007669"/>
    <property type="project" value="InterPro"/>
</dbReference>
<dbReference type="AlphaFoldDB" id="A0A1V9ZV61"/>
<dbReference type="SUPFAM" id="SSF47473">
    <property type="entry name" value="EF-hand"/>
    <property type="match status" value="1"/>
</dbReference>
<dbReference type="PANTHER" id="PTHR14625">
    <property type="entry name" value="MICROCEPHALIN"/>
    <property type="match status" value="1"/>
</dbReference>
<dbReference type="PROSITE" id="PS50172">
    <property type="entry name" value="BRCT"/>
    <property type="match status" value="2"/>
</dbReference>
<dbReference type="SUPFAM" id="SSF90209">
    <property type="entry name" value="Ran binding protein zinc finger-like"/>
    <property type="match status" value="1"/>
</dbReference>
<name>A0A1V9ZV61_9STRA</name>
<dbReference type="Proteomes" id="UP000243217">
    <property type="component" value="Unassembled WGS sequence"/>
</dbReference>
<feature type="compositionally biased region" description="Low complexity" evidence="6">
    <location>
        <begin position="210"/>
        <end position="221"/>
    </location>
</feature>
<feature type="compositionally biased region" description="Low complexity" evidence="6">
    <location>
        <begin position="230"/>
        <end position="261"/>
    </location>
</feature>
<dbReference type="PANTHER" id="PTHR14625:SF3">
    <property type="entry name" value="MICROCEPHALIN"/>
    <property type="match status" value="1"/>
</dbReference>
<dbReference type="Pfam" id="PF16589">
    <property type="entry name" value="BRCT_2"/>
    <property type="match status" value="1"/>
</dbReference>
<dbReference type="Pfam" id="PF13499">
    <property type="entry name" value="EF-hand_7"/>
    <property type="match status" value="1"/>
</dbReference>
<accession>A0A1V9ZV61</accession>
<dbReference type="GO" id="GO:0000278">
    <property type="term" value="P:mitotic cell cycle"/>
    <property type="evidence" value="ECO:0007669"/>
    <property type="project" value="TreeGrafter"/>
</dbReference>
<feature type="domain" description="BRCT" evidence="7">
    <location>
        <begin position="374"/>
        <end position="459"/>
    </location>
</feature>
<keyword evidence="3" id="KW-0862">Zinc</keyword>
<dbReference type="SMART" id="SM00292">
    <property type="entry name" value="BRCT"/>
    <property type="match status" value="2"/>
</dbReference>
<dbReference type="CDD" id="cd17751">
    <property type="entry name" value="BRCT_microcephalin_rpt3"/>
    <property type="match status" value="1"/>
</dbReference>
<evidence type="ECO:0000256" key="6">
    <source>
        <dbReference type="SAM" id="MobiDB-lite"/>
    </source>
</evidence>
<dbReference type="PROSITE" id="PS00018">
    <property type="entry name" value="EF_HAND_1"/>
    <property type="match status" value="2"/>
</dbReference>
<protein>
    <submittedName>
        <fullName evidence="10">Radial spoke protein 11</fullName>
    </submittedName>
</protein>
<feature type="compositionally biased region" description="Basic and acidic residues" evidence="6">
    <location>
        <begin position="162"/>
        <end position="178"/>
    </location>
</feature>
<feature type="region of interest" description="Disordered" evidence="6">
    <location>
        <begin position="120"/>
        <end position="273"/>
    </location>
</feature>
<dbReference type="PROSITE" id="PS01358">
    <property type="entry name" value="ZF_RANBP2_1"/>
    <property type="match status" value="1"/>
</dbReference>
<evidence type="ECO:0000313" key="11">
    <source>
        <dbReference type="Proteomes" id="UP000243217"/>
    </source>
</evidence>
<reference evidence="10 11" key="1">
    <citation type="journal article" date="2014" name="Genome Biol. Evol.">
        <title>The secreted proteins of Achlya hypogyna and Thraustotheca clavata identify the ancestral oomycete secretome and reveal gene acquisitions by horizontal gene transfer.</title>
        <authorList>
            <person name="Misner I."/>
            <person name="Blouin N."/>
            <person name="Leonard G."/>
            <person name="Richards T.A."/>
            <person name="Lane C.E."/>
        </authorList>
    </citation>
    <scope>NUCLEOTIDE SEQUENCE [LARGE SCALE GENOMIC DNA]</scope>
    <source>
        <strain evidence="10 11">ATCC 34112</strain>
    </source>
</reference>
<dbReference type="SUPFAM" id="SSF52113">
    <property type="entry name" value="BRCT domain"/>
    <property type="match status" value="2"/>
</dbReference>
<keyword evidence="4" id="KW-0106">Calcium</keyword>
<proteinExistence type="predicted"/>
<feature type="domain" description="BRCT" evidence="7">
    <location>
        <begin position="318"/>
        <end position="365"/>
    </location>
</feature>
<evidence type="ECO:0000259" key="9">
    <source>
        <dbReference type="PROSITE" id="PS50222"/>
    </source>
</evidence>
<feature type="region of interest" description="Disordered" evidence="6">
    <location>
        <begin position="1"/>
        <end position="25"/>
    </location>
</feature>
<feature type="domain" description="EF-hand" evidence="9">
    <location>
        <begin position="528"/>
        <end position="563"/>
    </location>
</feature>
<dbReference type="PROSITE" id="PS50222">
    <property type="entry name" value="EF_HAND_2"/>
    <property type="match status" value="1"/>
</dbReference>
<evidence type="ECO:0000256" key="3">
    <source>
        <dbReference type="ARBA" id="ARBA00022833"/>
    </source>
</evidence>
<evidence type="ECO:0000256" key="1">
    <source>
        <dbReference type="ARBA" id="ARBA00022723"/>
    </source>
</evidence>
<dbReference type="Gene3D" id="1.10.238.10">
    <property type="entry name" value="EF-hand"/>
    <property type="match status" value="1"/>
</dbReference>
<evidence type="ECO:0000259" key="7">
    <source>
        <dbReference type="PROSITE" id="PS50172"/>
    </source>
</evidence>
<dbReference type="STRING" id="74557.A0A1V9ZV61"/>
<dbReference type="Gene3D" id="3.40.50.10190">
    <property type="entry name" value="BRCT domain"/>
    <property type="match status" value="2"/>
</dbReference>
<dbReference type="InterPro" id="IPR002048">
    <property type="entry name" value="EF_hand_dom"/>
</dbReference>
<feature type="compositionally biased region" description="Low complexity" evidence="6">
    <location>
        <begin position="145"/>
        <end position="161"/>
    </location>
</feature>
<evidence type="ECO:0000259" key="8">
    <source>
        <dbReference type="PROSITE" id="PS50199"/>
    </source>
</evidence>
<organism evidence="10 11">
    <name type="scientific">Thraustotheca clavata</name>
    <dbReference type="NCBI Taxonomy" id="74557"/>
    <lineage>
        <taxon>Eukaryota</taxon>
        <taxon>Sar</taxon>
        <taxon>Stramenopiles</taxon>
        <taxon>Oomycota</taxon>
        <taxon>Saprolegniomycetes</taxon>
        <taxon>Saprolegniales</taxon>
        <taxon>Achlyaceae</taxon>
        <taxon>Thraustotheca</taxon>
    </lineage>
</organism>
<keyword evidence="1" id="KW-0479">Metal-binding</keyword>
<feature type="domain" description="RanBP2-type" evidence="8">
    <location>
        <begin position="45"/>
        <end position="74"/>
    </location>
</feature>
<dbReference type="InterPro" id="IPR018247">
    <property type="entry name" value="EF_Hand_1_Ca_BS"/>
</dbReference>
<evidence type="ECO:0000256" key="2">
    <source>
        <dbReference type="ARBA" id="ARBA00022771"/>
    </source>
</evidence>
<keyword evidence="2 5" id="KW-0863">Zinc-finger</keyword>
<keyword evidence="11" id="KW-1185">Reference proteome</keyword>
<dbReference type="InterPro" id="IPR001357">
    <property type="entry name" value="BRCT_dom"/>
</dbReference>
<evidence type="ECO:0000256" key="4">
    <source>
        <dbReference type="ARBA" id="ARBA00022837"/>
    </source>
</evidence>
<dbReference type="EMBL" id="JNBS01001330">
    <property type="protein sequence ID" value="OQS01912.1"/>
    <property type="molecule type" value="Genomic_DNA"/>
</dbReference>
<dbReference type="InterPro" id="IPR001876">
    <property type="entry name" value="Znf_RanBP2"/>
</dbReference>
<dbReference type="CDD" id="cd22985">
    <property type="entry name" value="DD_CrRSP11-like"/>
    <property type="match status" value="1"/>
</dbReference>
<dbReference type="GO" id="GO:0008270">
    <property type="term" value="F:zinc ion binding"/>
    <property type="evidence" value="ECO:0007669"/>
    <property type="project" value="UniProtKB-KW"/>
</dbReference>
<evidence type="ECO:0000313" key="10">
    <source>
        <dbReference type="EMBL" id="OQS01912.1"/>
    </source>
</evidence>